<dbReference type="AlphaFoldDB" id="A0A0G0ZHC7"/>
<name>A0A0G0ZHC7_9BACT</name>
<evidence type="ECO:0000313" key="2">
    <source>
        <dbReference type="EMBL" id="KKS48092.1"/>
    </source>
</evidence>
<protein>
    <recommendedName>
        <fullName evidence="1">Histidine kinase/HSP90-like ATPase domain-containing protein</fullName>
    </recommendedName>
</protein>
<reference evidence="2 3" key="1">
    <citation type="journal article" date="2015" name="Nature">
        <title>rRNA introns, odd ribosomes, and small enigmatic genomes across a large radiation of phyla.</title>
        <authorList>
            <person name="Brown C.T."/>
            <person name="Hug L.A."/>
            <person name="Thomas B.C."/>
            <person name="Sharon I."/>
            <person name="Castelle C.J."/>
            <person name="Singh A."/>
            <person name="Wilkins M.J."/>
            <person name="Williams K.H."/>
            <person name="Banfield J.F."/>
        </authorList>
    </citation>
    <scope>NUCLEOTIDE SEQUENCE [LARGE SCALE GENOMIC DNA]</scope>
</reference>
<accession>A0A0G0ZHC7</accession>
<dbReference type="InterPro" id="IPR036890">
    <property type="entry name" value="HATPase_C_sf"/>
</dbReference>
<gene>
    <name evidence="2" type="ORF">UV12_C0003G0051</name>
</gene>
<sequence>MSLDNNDGIIFFELQNEKGSVVARYGQLHTLPEKFSISQNDNFTEKGYRNIYRSNSLGSVRLIVKADHELFQGNRSIQRSCNIYLGFIPKFNQIATSQRQSFDAVTRRFSHNLIKFQRRFKDNFDRLISDKARGRPYIEFKDEVKRRIEENTDIAANDVCQMSHRAIDLDAQIETLRIIGGYADSTGSFLPVNIQKAMYRLTNPFVDELRKKNIEINININTDLASLNKINVVHSLFNAVIWQIFDNISKYALHDTDIEITADLSSRSKKLILSMTSVSIEDDEKETIFLENRQGRNVKKPKEDKSGIAQDGTGIGLFIVKKALSLMKAKISVKNNGFVKEYDGYPYSKHDFIIEFWPDQS</sequence>
<dbReference type="STRING" id="1618756.UV12_C0003G0051"/>
<proteinExistence type="predicted"/>
<evidence type="ECO:0000313" key="3">
    <source>
        <dbReference type="Proteomes" id="UP000034704"/>
    </source>
</evidence>
<evidence type="ECO:0000259" key="1">
    <source>
        <dbReference type="Pfam" id="PF02518"/>
    </source>
</evidence>
<dbReference type="Gene3D" id="3.30.565.10">
    <property type="entry name" value="Histidine kinase-like ATPase, C-terminal domain"/>
    <property type="match status" value="1"/>
</dbReference>
<dbReference type="Proteomes" id="UP000034704">
    <property type="component" value="Unassembled WGS sequence"/>
</dbReference>
<dbReference type="EMBL" id="LCDG01000003">
    <property type="protein sequence ID" value="KKS48092.1"/>
    <property type="molecule type" value="Genomic_DNA"/>
</dbReference>
<dbReference type="Pfam" id="PF02518">
    <property type="entry name" value="HATPase_c"/>
    <property type="match status" value="1"/>
</dbReference>
<organism evidence="2 3">
    <name type="scientific">Candidatus Nomurabacteria bacterium GW2011_GWC2_42_20</name>
    <dbReference type="NCBI Taxonomy" id="1618756"/>
    <lineage>
        <taxon>Bacteria</taxon>
        <taxon>Candidatus Nomuraibacteriota</taxon>
    </lineage>
</organism>
<feature type="domain" description="Histidine kinase/HSP90-like ATPase" evidence="1">
    <location>
        <begin position="239"/>
        <end position="335"/>
    </location>
</feature>
<dbReference type="InterPro" id="IPR003594">
    <property type="entry name" value="HATPase_dom"/>
</dbReference>
<comment type="caution">
    <text evidence="2">The sequence shown here is derived from an EMBL/GenBank/DDBJ whole genome shotgun (WGS) entry which is preliminary data.</text>
</comment>
<dbReference type="SUPFAM" id="SSF55874">
    <property type="entry name" value="ATPase domain of HSP90 chaperone/DNA topoisomerase II/histidine kinase"/>
    <property type="match status" value="1"/>
</dbReference>